<evidence type="ECO:0000313" key="2">
    <source>
        <dbReference type="Proteomes" id="UP001529514"/>
    </source>
</evidence>
<reference evidence="1 2" key="1">
    <citation type="submission" date="2023-10" db="EMBL/GenBank/DDBJ databases">
        <title>Xenorhabdus taiwanensis sp. nov., a symbiotic bacterium associated with the entomopathogenic nematode Steinernema taiwanensis.</title>
        <authorList>
            <person name="Tseng C.T."/>
            <person name="Shu H.Y."/>
            <person name="Chen M.H."/>
            <person name="Fang Y.J."/>
            <person name="Wu T.L."/>
            <person name="Lin Y.C."/>
            <person name="Huang C.J."/>
        </authorList>
    </citation>
    <scope>NUCLEOTIDE SEQUENCE [LARGE SCALE GENOMIC DNA]</scope>
    <source>
        <strain evidence="1 2">TCT-1</strain>
    </source>
</reference>
<dbReference type="RefSeq" id="WP_374051045.1">
    <property type="nucleotide sequence ID" value="NZ_AP028978.1"/>
</dbReference>
<keyword evidence="2" id="KW-1185">Reference proteome</keyword>
<dbReference type="EMBL" id="AP028978">
    <property type="protein sequence ID" value="BET97348.1"/>
    <property type="molecule type" value="Genomic_DNA"/>
</dbReference>
<protein>
    <submittedName>
        <fullName evidence="1">Uncharacterized protein</fullName>
    </submittedName>
</protein>
<gene>
    <name evidence="1" type="ORF">TCT1_22690</name>
</gene>
<name>A0ABM8JXC3_9GAMM</name>
<sequence>MELYNNNIIIRDRTGVARVILDDISCTPPKRTSDINVRIQKPTASVFDESLIKWSHQWVYYCNLAFFDDGTEASNQASH</sequence>
<organism evidence="1 2">
    <name type="scientific">Xenorhabdus taiwanensis</name>
    <dbReference type="NCBI Taxonomy" id="3085177"/>
    <lineage>
        <taxon>Bacteria</taxon>
        <taxon>Pseudomonadati</taxon>
        <taxon>Pseudomonadota</taxon>
        <taxon>Gammaproteobacteria</taxon>
        <taxon>Enterobacterales</taxon>
        <taxon>Morganellaceae</taxon>
        <taxon>Xenorhabdus</taxon>
    </lineage>
</organism>
<proteinExistence type="predicted"/>
<dbReference type="Proteomes" id="UP001529514">
    <property type="component" value="Chromosome"/>
</dbReference>
<evidence type="ECO:0000313" key="1">
    <source>
        <dbReference type="EMBL" id="BET97348.1"/>
    </source>
</evidence>
<accession>A0ABM8JXC3</accession>